<gene>
    <name evidence="1" type="ORF">OE88DRAFT_264481</name>
</gene>
<keyword evidence="2" id="KW-1185">Reference proteome</keyword>
<dbReference type="AlphaFoldDB" id="A0A5C3MZP7"/>
<protein>
    <submittedName>
        <fullName evidence="1">Uncharacterized protein</fullName>
    </submittedName>
</protein>
<accession>A0A5C3MZP7</accession>
<name>A0A5C3MZP7_9AGAM</name>
<evidence type="ECO:0000313" key="1">
    <source>
        <dbReference type="EMBL" id="TFK50517.1"/>
    </source>
</evidence>
<sequence>MAQMTERYMSRGPTIARTRTPCQTALALPMHGAAEAATDISSVEACHCPVYHRECTIPGRPFLTGPTSEIFTRIPLYHPLRKTRCPSRTGFKPQGPCTASYREWRREHGHHPACHRARCLLHHPNLRVANCAIAPTRAYDPAVGQVEASAASVLERTTHRV</sequence>
<evidence type="ECO:0000313" key="2">
    <source>
        <dbReference type="Proteomes" id="UP000305948"/>
    </source>
</evidence>
<proteinExistence type="predicted"/>
<organism evidence="1 2">
    <name type="scientific">Heliocybe sulcata</name>
    <dbReference type="NCBI Taxonomy" id="5364"/>
    <lineage>
        <taxon>Eukaryota</taxon>
        <taxon>Fungi</taxon>
        <taxon>Dikarya</taxon>
        <taxon>Basidiomycota</taxon>
        <taxon>Agaricomycotina</taxon>
        <taxon>Agaricomycetes</taxon>
        <taxon>Gloeophyllales</taxon>
        <taxon>Gloeophyllaceae</taxon>
        <taxon>Heliocybe</taxon>
    </lineage>
</organism>
<dbReference type="Proteomes" id="UP000305948">
    <property type="component" value="Unassembled WGS sequence"/>
</dbReference>
<reference evidence="1 2" key="1">
    <citation type="journal article" date="2019" name="Nat. Ecol. Evol.">
        <title>Megaphylogeny resolves global patterns of mushroom evolution.</title>
        <authorList>
            <person name="Varga T."/>
            <person name="Krizsan K."/>
            <person name="Foldi C."/>
            <person name="Dima B."/>
            <person name="Sanchez-Garcia M."/>
            <person name="Sanchez-Ramirez S."/>
            <person name="Szollosi G.J."/>
            <person name="Szarkandi J.G."/>
            <person name="Papp V."/>
            <person name="Albert L."/>
            <person name="Andreopoulos W."/>
            <person name="Angelini C."/>
            <person name="Antonin V."/>
            <person name="Barry K.W."/>
            <person name="Bougher N.L."/>
            <person name="Buchanan P."/>
            <person name="Buyck B."/>
            <person name="Bense V."/>
            <person name="Catcheside P."/>
            <person name="Chovatia M."/>
            <person name="Cooper J."/>
            <person name="Damon W."/>
            <person name="Desjardin D."/>
            <person name="Finy P."/>
            <person name="Geml J."/>
            <person name="Haridas S."/>
            <person name="Hughes K."/>
            <person name="Justo A."/>
            <person name="Karasinski D."/>
            <person name="Kautmanova I."/>
            <person name="Kiss B."/>
            <person name="Kocsube S."/>
            <person name="Kotiranta H."/>
            <person name="LaButti K.M."/>
            <person name="Lechner B.E."/>
            <person name="Liimatainen K."/>
            <person name="Lipzen A."/>
            <person name="Lukacs Z."/>
            <person name="Mihaltcheva S."/>
            <person name="Morgado L.N."/>
            <person name="Niskanen T."/>
            <person name="Noordeloos M.E."/>
            <person name="Ohm R.A."/>
            <person name="Ortiz-Santana B."/>
            <person name="Ovrebo C."/>
            <person name="Racz N."/>
            <person name="Riley R."/>
            <person name="Savchenko A."/>
            <person name="Shiryaev A."/>
            <person name="Soop K."/>
            <person name="Spirin V."/>
            <person name="Szebenyi C."/>
            <person name="Tomsovsky M."/>
            <person name="Tulloss R.E."/>
            <person name="Uehling J."/>
            <person name="Grigoriev I.V."/>
            <person name="Vagvolgyi C."/>
            <person name="Papp T."/>
            <person name="Martin F.M."/>
            <person name="Miettinen O."/>
            <person name="Hibbett D.S."/>
            <person name="Nagy L.G."/>
        </authorList>
    </citation>
    <scope>NUCLEOTIDE SEQUENCE [LARGE SCALE GENOMIC DNA]</scope>
    <source>
        <strain evidence="1 2">OMC1185</strain>
    </source>
</reference>
<dbReference type="EMBL" id="ML213513">
    <property type="protein sequence ID" value="TFK50517.1"/>
    <property type="molecule type" value="Genomic_DNA"/>
</dbReference>